<keyword evidence="2" id="KW-1185">Reference proteome</keyword>
<name>A0A0U3LJ54_9BURK</name>
<organism evidence="1 2">
    <name type="scientific">Roseateles depolymerans</name>
    <dbReference type="NCBI Taxonomy" id="76731"/>
    <lineage>
        <taxon>Bacteria</taxon>
        <taxon>Pseudomonadati</taxon>
        <taxon>Pseudomonadota</taxon>
        <taxon>Betaproteobacteria</taxon>
        <taxon>Burkholderiales</taxon>
        <taxon>Sphaerotilaceae</taxon>
        <taxon>Roseateles</taxon>
    </lineage>
</organism>
<gene>
    <name evidence="1" type="ORF">RD2015_3672</name>
</gene>
<evidence type="ECO:0000313" key="1">
    <source>
        <dbReference type="EMBL" id="ALV08127.1"/>
    </source>
</evidence>
<dbReference type="KEGG" id="rdp:RD2015_3672"/>
<proteinExistence type="predicted"/>
<protein>
    <submittedName>
        <fullName evidence="1">Uncharacterized protein</fullName>
    </submittedName>
</protein>
<dbReference type="STRING" id="76731.RD2015_3672"/>
<reference evidence="1 2" key="1">
    <citation type="submission" date="2015-12" db="EMBL/GenBank/DDBJ databases">
        <title>Complete genome of Roseateles depolymerans KCTC 42856.</title>
        <authorList>
            <person name="Kim K.M."/>
        </authorList>
    </citation>
    <scope>NUCLEOTIDE SEQUENCE [LARGE SCALE GENOMIC DNA]</scope>
    <source>
        <strain evidence="1 2">KCTC 42856</strain>
    </source>
</reference>
<dbReference type="AlphaFoldDB" id="A0A0U3LJ54"/>
<dbReference type="EMBL" id="CP013729">
    <property type="protein sequence ID" value="ALV08127.1"/>
    <property type="molecule type" value="Genomic_DNA"/>
</dbReference>
<dbReference type="Proteomes" id="UP000060699">
    <property type="component" value="Chromosome"/>
</dbReference>
<sequence length="199" mass="22020">MSIAQLKAGSTYPFATAPSALLAGDFLALQITTPYNLVFVDGDAELKLENLGGQRELTNITVKKGRVTDMTVTVQTGRTNLHQAMEQAKALHRWFAKHGYEHDLRPDFVVQGRNGNHAMPAITNFEQAEAAFLDPSLKLAEMGLFGFKKGDINVGVSLANGRRMLAKQSKEHDDESNAKEERRYGLDLFIAETVKPYKP</sequence>
<accession>A0A0U3LJ54</accession>
<dbReference type="RefSeq" id="WP_147306937.1">
    <property type="nucleotide sequence ID" value="NZ_CP013729.1"/>
</dbReference>
<evidence type="ECO:0000313" key="2">
    <source>
        <dbReference type="Proteomes" id="UP000060699"/>
    </source>
</evidence>